<reference evidence="2" key="2">
    <citation type="submission" date="2020-09" db="EMBL/GenBank/DDBJ databases">
        <authorList>
            <person name="Sun Q."/>
            <person name="Ohkuma M."/>
        </authorList>
    </citation>
    <scope>NUCLEOTIDE SEQUENCE</scope>
    <source>
        <strain evidence="2">JCM 4790</strain>
    </source>
</reference>
<dbReference type="EMBL" id="BMVU01000001">
    <property type="protein sequence ID" value="GGX50781.1"/>
    <property type="molecule type" value="Genomic_DNA"/>
</dbReference>
<reference evidence="2" key="1">
    <citation type="journal article" date="2014" name="Int. J. Syst. Evol. Microbiol.">
        <title>Complete genome sequence of Corynebacterium casei LMG S-19264T (=DSM 44701T), isolated from a smear-ripened cheese.</title>
        <authorList>
            <consortium name="US DOE Joint Genome Institute (JGI-PGF)"/>
            <person name="Walter F."/>
            <person name="Albersmeier A."/>
            <person name="Kalinowski J."/>
            <person name="Ruckert C."/>
        </authorList>
    </citation>
    <scope>NUCLEOTIDE SEQUENCE</scope>
    <source>
        <strain evidence="2">JCM 4790</strain>
    </source>
</reference>
<protein>
    <submittedName>
        <fullName evidence="2">Uncharacterized protein</fullName>
    </submittedName>
</protein>
<dbReference type="Proteomes" id="UP000619244">
    <property type="component" value="Unassembled WGS sequence"/>
</dbReference>
<evidence type="ECO:0000256" key="1">
    <source>
        <dbReference type="SAM" id="MobiDB-lite"/>
    </source>
</evidence>
<name>A0A918N8E6_9ACTN</name>
<sequence>MQQDDARQDLLPGAAGPAPLGGLGGGDAAPAELGGGQHPLPYVGQPAKGVGGERGVVVHAPQFPVPDRSRNSCYTFVDKAGRARPKVQAFESRKPLVRTEVTGPITCIP</sequence>
<feature type="region of interest" description="Disordered" evidence="1">
    <location>
        <begin position="1"/>
        <end position="47"/>
    </location>
</feature>
<evidence type="ECO:0000313" key="2">
    <source>
        <dbReference type="EMBL" id="GGX50781.1"/>
    </source>
</evidence>
<gene>
    <name evidence="2" type="ORF">GCM10010358_00340</name>
</gene>
<dbReference type="AlphaFoldDB" id="A0A918N8E6"/>
<proteinExistence type="predicted"/>
<accession>A0A918N8E6</accession>
<organism evidence="2 3">
    <name type="scientific">Streptomyces minutiscleroticus</name>
    <dbReference type="NCBI Taxonomy" id="68238"/>
    <lineage>
        <taxon>Bacteria</taxon>
        <taxon>Bacillati</taxon>
        <taxon>Actinomycetota</taxon>
        <taxon>Actinomycetes</taxon>
        <taxon>Kitasatosporales</taxon>
        <taxon>Streptomycetaceae</taxon>
        <taxon>Streptomyces</taxon>
    </lineage>
</organism>
<feature type="compositionally biased region" description="Gly residues" evidence="1">
    <location>
        <begin position="19"/>
        <end position="37"/>
    </location>
</feature>
<evidence type="ECO:0000313" key="3">
    <source>
        <dbReference type="Proteomes" id="UP000619244"/>
    </source>
</evidence>
<comment type="caution">
    <text evidence="2">The sequence shown here is derived from an EMBL/GenBank/DDBJ whole genome shotgun (WGS) entry which is preliminary data.</text>
</comment>
<keyword evidence="3" id="KW-1185">Reference proteome</keyword>